<keyword evidence="9" id="KW-0902">Two-component regulatory system</keyword>
<evidence type="ECO:0000256" key="4">
    <source>
        <dbReference type="ARBA" id="ARBA00022553"/>
    </source>
</evidence>
<keyword evidence="8 11" id="KW-1133">Transmembrane helix</keyword>
<comment type="caution">
    <text evidence="14">The sequence shown here is derived from an EMBL/GenBank/DDBJ whole genome shotgun (WGS) entry which is preliminary data.</text>
</comment>
<keyword evidence="4" id="KW-0597">Phosphoprotein</keyword>
<name>A0A2N5XR79_9HYPH</name>
<evidence type="ECO:0000313" key="14">
    <source>
        <dbReference type="EMBL" id="PLW76947.1"/>
    </source>
</evidence>
<gene>
    <name evidence="14" type="ORF">C0081_12945</name>
</gene>
<comment type="subcellular location">
    <subcellularLocation>
        <location evidence="2">Membrane</location>
    </subcellularLocation>
</comment>
<dbReference type="InterPro" id="IPR004358">
    <property type="entry name" value="Sig_transdc_His_kin-like_C"/>
</dbReference>
<dbReference type="InterPro" id="IPR036890">
    <property type="entry name" value="HATPase_C_sf"/>
</dbReference>
<dbReference type="SUPFAM" id="SSF55874">
    <property type="entry name" value="ATPase domain of HSP90 chaperone/DNA topoisomerase II/histidine kinase"/>
    <property type="match status" value="1"/>
</dbReference>
<dbReference type="OrthoDB" id="9809567at2"/>
<evidence type="ECO:0000259" key="12">
    <source>
        <dbReference type="PROSITE" id="PS50109"/>
    </source>
</evidence>
<protein>
    <recommendedName>
        <fullName evidence="3">histidine kinase</fullName>
        <ecNumber evidence="3">2.7.13.3</ecNumber>
    </recommendedName>
</protein>
<evidence type="ECO:0000256" key="11">
    <source>
        <dbReference type="SAM" id="Phobius"/>
    </source>
</evidence>
<keyword evidence="6 11" id="KW-0812">Transmembrane</keyword>
<feature type="domain" description="HAMP" evidence="13">
    <location>
        <begin position="191"/>
        <end position="242"/>
    </location>
</feature>
<dbReference type="InterPro" id="IPR003594">
    <property type="entry name" value="HATPase_dom"/>
</dbReference>
<dbReference type="PROSITE" id="PS50885">
    <property type="entry name" value="HAMP"/>
    <property type="match status" value="1"/>
</dbReference>
<proteinExistence type="predicted"/>
<evidence type="ECO:0000256" key="5">
    <source>
        <dbReference type="ARBA" id="ARBA00022679"/>
    </source>
</evidence>
<evidence type="ECO:0000313" key="15">
    <source>
        <dbReference type="Proteomes" id="UP000234881"/>
    </source>
</evidence>
<keyword evidence="5" id="KW-0808">Transferase</keyword>
<dbReference type="Proteomes" id="UP000234881">
    <property type="component" value="Unassembled WGS sequence"/>
</dbReference>
<evidence type="ECO:0000256" key="10">
    <source>
        <dbReference type="ARBA" id="ARBA00023136"/>
    </source>
</evidence>
<sequence>MKSITRYLLLNASIWAIAVAFASGLVLTSFFRTSAEQGFDEQLDIVLKILVGELAGQLLSSDPLVAPKNLGEPRYELPLSGWYWTLSNASSGEILLASASLVGGGLKLDAEKSKAGDIGSGLRVYGYGPGDKRLRILERRISFSQTENYIMRVTGNAEDLNDQVADFQKKAWLIMVAFGATLLAVTFFLVRTALRPLNILRQQVRYVAEGQASSIEGSYPDEVSGLVNEANILIASNKDTLERARTQVGNLAHALKTPLSVITNEVRHLDGPKGKMLSEQADVMRDQIQMYLERARMAARRNVIGSVTPAYPVLDKLVEVMRKIHGSQKIELLCEDTEDISFRGEKQDLEELVGNLIDNGCKWADTAVKVTLLRGRPKTLSKSHHTTASDKNGWFTILVEDDGAGMSDVHMDVAMQRGQRLDESKPGTGLGLSIVEEMAVLYQGQFTLERSDLGGICATLILPALDV</sequence>
<dbReference type="PRINTS" id="PR00344">
    <property type="entry name" value="BCTRLSENSOR"/>
</dbReference>
<evidence type="ECO:0000256" key="2">
    <source>
        <dbReference type="ARBA" id="ARBA00004370"/>
    </source>
</evidence>
<comment type="catalytic activity">
    <reaction evidence="1">
        <text>ATP + protein L-histidine = ADP + protein N-phospho-L-histidine.</text>
        <dbReference type="EC" id="2.7.13.3"/>
    </reaction>
</comment>
<organism evidence="14 15">
    <name type="scientific">Cohaesibacter celericrescens</name>
    <dbReference type="NCBI Taxonomy" id="2067669"/>
    <lineage>
        <taxon>Bacteria</taxon>
        <taxon>Pseudomonadati</taxon>
        <taxon>Pseudomonadota</taxon>
        <taxon>Alphaproteobacteria</taxon>
        <taxon>Hyphomicrobiales</taxon>
        <taxon>Cohaesibacteraceae</taxon>
    </lineage>
</organism>
<dbReference type="Gene3D" id="1.10.287.130">
    <property type="match status" value="1"/>
</dbReference>
<evidence type="ECO:0000259" key="13">
    <source>
        <dbReference type="PROSITE" id="PS50885"/>
    </source>
</evidence>
<dbReference type="InterPro" id="IPR005467">
    <property type="entry name" value="His_kinase_dom"/>
</dbReference>
<dbReference type="SMART" id="SM00387">
    <property type="entry name" value="HATPase_c"/>
    <property type="match status" value="1"/>
</dbReference>
<dbReference type="PROSITE" id="PS50109">
    <property type="entry name" value="HIS_KIN"/>
    <property type="match status" value="1"/>
</dbReference>
<feature type="transmembrane region" description="Helical" evidence="11">
    <location>
        <begin position="7"/>
        <end position="31"/>
    </location>
</feature>
<evidence type="ECO:0000256" key="6">
    <source>
        <dbReference type="ARBA" id="ARBA00022692"/>
    </source>
</evidence>
<dbReference type="InterPro" id="IPR003660">
    <property type="entry name" value="HAMP_dom"/>
</dbReference>
<evidence type="ECO:0000256" key="1">
    <source>
        <dbReference type="ARBA" id="ARBA00000085"/>
    </source>
</evidence>
<dbReference type="GO" id="GO:0004673">
    <property type="term" value="F:protein histidine kinase activity"/>
    <property type="evidence" value="ECO:0007669"/>
    <property type="project" value="UniProtKB-EC"/>
</dbReference>
<accession>A0A2N5XR79</accession>
<evidence type="ECO:0000256" key="3">
    <source>
        <dbReference type="ARBA" id="ARBA00012438"/>
    </source>
</evidence>
<reference evidence="14 15" key="1">
    <citation type="submission" date="2018-01" db="EMBL/GenBank/DDBJ databases">
        <title>The draft genome sequence of Cohaesibacter sp. H1304.</title>
        <authorList>
            <person name="Wang N.-N."/>
            <person name="Du Z.-J."/>
        </authorList>
    </citation>
    <scope>NUCLEOTIDE SEQUENCE [LARGE SCALE GENOMIC DNA]</scope>
    <source>
        <strain evidence="14 15">H1304</strain>
    </source>
</reference>
<dbReference type="PANTHER" id="PTHR45436:SF5">
    <property type="entry name" value="SENSOR HISTIDINE KINASE TRCS"/>
    <property type="match status" value="1"/>
</dbReference>
<dbReference type="InterPro" id="IPR050428">
    <property type="entry name" value="TCS_sensor_his_kinase"/>
</dbReference>
<dbReference type="Gene3D" id="3.30.565.10">
    <property type="entry name" value="Histidine kinase-like ATPase, C-terminal domain"/>
    <property type="match status" value="1"/>
</dbReference>
<feature type="domain" description="Histidine kinase" evidence="12">
    <location>
        <begin position="250"/>
        <end position="466"/>
    </location>
</feature>
<dbReference type="RefSeq" id="WP_101534236.1">
    <property type="nucleotide sequence ID" value="NZ_PKUQ01000022.1"/>
</dbReference>
<keyword evidence="7 14" id="KW-0418">Kinase</keyword>
<keyword evidence="10 11" id="KW-0472">Membrane</keyword>
<dbReference type="GO" id="GO:0005886">
    <property type="term" value="C:plasma membrane"/>
    <property type="evidence" value="ECO:0007669"/>
    <property type="project" value="TreeGrafter"/>
</dbReference>
<keyword evidence="15" id="KW-1185">Reference proteome</keyword>
<dbReference type="EMBL" id="PKUQ01000022">
    <property type="protein sequence ID" value="PLW76947.1"/>
    <property type="molecule type" value="Genomic_DNA"/>
</dbReference>
<dbReference type="EC" id="2.7.13.3" evidence="3"/>
<dbReference type="Pfam" id="PF02518">
    <property type="entry name" value="HATPase_c"/>
    <property type="match status" value="1"/>
</dbReference>
<evidence type="ECO:0000256" key="8">
    <source>
        <dbReference type="ARBA" id="ARBA00022989"/>
    </source>
</evidence>
<evidence type="ECO:0000256" key="7">
    <source>
        <dbReference type="ARBA" id="ARBA00022777"/>
    </source>
</evidence>
<feature type="transmembrane region" description="Helical" evidence="11">
    <location>
        <begin position="171"/>
        <end position="194"/>
    </location>
</feature>
<evidence type="ECO:0000256" key="9">
    <source>
        <dbReference type="ARBA" id="ARBA00023012"/>
    </source>
</evidence>
<dbReference type="GO" id="GO:0000160">
    <property type="term" value="P:phosphorelay signal transduction system"/>
    <property type="evidence" value="ECO:0007669"/>
    <property type="project" value="UniProtKB-KW"/>
</dbReference>
<dbReference type="PANTHER" id="PTHR45436">
    <property type="entry name" value="SENSOR HISTIDINE KINASE YKOH"/>
    <property type="match status" value="1"/>
</dbReference>
<dbReference type="AlphaFoldDB" id="A0A2N5XR79"/>